<organism evidence="1 2">
    <name type="scientific">Helianthus annuus</name>
    <name type="common">Common sunflower</name>
    <dbReference type="NCBI Taxonomy" id="4232"/>
    <lineage>
        <taxon>Eukaryota</taxon>
        <taxon>Viridiplantae</taxon>
        <taxon>Streptophyta</taxon>
        <taxon>Embryophyta</taxon>
        <taxon>Tracheophyta</taxon>
        <taxon>Spermatophyta</taxon>
        <taxon>Magnoliopsida</taxon>
        <taxon>eudicotyledons</taxon>
        <taxon>Gunneridae</taxon>
        <taxon>Pentapetalae</taxon>
        <taxon>asterids</taxon>
        <taxon>campanulids</taxon>
        <taxon>Asterales</taxon>
        <taxon>Asteraceae</taxon>
        <taxon>Asteroideae</taxon>
        <taxon>Heliantheae alliance</taxon>
        <taxon>Heliantheae</taxon>
        <taxon>Helianthus</taxon>
    </lineage>
</organism>
<proteinExistence type="predicted"/>
<reference evidence="1" key="1">
    <citation type="journal article" date="2017" name="Nature">
        <title>The sunflower genome provides insights into oil metabolism, flowering and Asterid evolution.</title>
        <authorList>
            <person name="Badouin H."/>
            <person name="Gouzy J."/>
            <person name="Grassa C.J."/>
            <person name="Murat F."/>
            <person name="Staton S.E."/>
            <person name="Cottret L."/>
            <person name="Lelandais-Briere C."/>
            <person name="Owens G.L."/>
            <person name="Carrere S."/>
            <person name="Mayjonade B."/>
            <person name="Legrand L."/>
            <person name="Gill N."/>
            <person name="Kane N.C."/>
            <person name="Bowers J.E."/>
            <person name="Hubner S."/>
            <person name="Bellec A."/>
            <person name="Berard A."/>
            <person name="Berges H."/>
            <person name="Blanchet N."/>
            <person name="Boniface M.C."/>
            <person name="Brunel D."/>
            <person name="Catrice O."/>
            <person name="Chaidir N."/>
            <person name="Claudel C."/>
            <person name="Donnadieu C."/>
            <person name="Faraut T."/>
            <person name="Fievet G."/>
            <person name="Helmstetter N."/>
            <person name="King M."/>
            <person name="Knapp S.J."/>
            <person name="Lai Z."/>
            <person name="Le Paslier M.C."/>
            <person name="Lippi Y."/>
            <person name="Lorenzon L."/>
            <person name="Mandel J.R."/>
            <person name="Marage G."/>
            <person name="Marchand G."/>
            <person name="Marquand E."/>
            <person name="Bret-Mestries E."/>
            <person name="Morien E."/>
            <person name="Nambeesan S."/>
            <person name="Nguyen T."/>
            <person name="Pegot-Espagnet P."/>
            <person name="Pouilly N."/>
            <person name="Raftis F."/>
            <person name="Sallet E."/>
            <person name="Schiex T."/>
            <person name="Thomas J."/>
            <person name="Vandecasteele C."/>
            <person name="Vares D."/>
            <person name="Vear F."/>
            <person name="Vautrin S."/>
            <person name="Crespi M."/>
            <person name="Mangin B."/>
            <person name="Burke J.M."/>
            <person name="Salse J."/>
            <person name="Munos S."/>
            <person name="Vincourt P."/>
            <person name="Rieseberg L.H."/>
            <person name="Langlade N.B."/>
        </authorList>
    </citation>
    <scope>NUCLEOTIDE SEQUENCE</scope>
    <source>
        <tissue evidence="1">Leaves</tissue>
    </source>
</reference>
<gene>
    <name evidence="1" type="ORF">HanXRQr2_Chr08g0353281</name>
</gene>
<keyword evidence="2" id="KW-1185">Reference proteome</keyword>
<dbReference type="Gramene" id="mRNA:HanXRQr2_Chr08g0353281">
    <property type="protein sequence ID" value="CDS:HanXRQr2_Chr08g0353281.1"/>
    <property type="gene ID" value="HanXRQr2_Chr08g0353281"/>
</dbReference>
<evidence type="ECO:0000313" key="1">
    <source>
        <dbReference type="EMBL" id="KAF5796583.1"/>
    </source>
</evidence>
<reference evidence="1" key="2">
    <citation type="submission" date="2020-06" db="EMBL/GenBank/DDBJ databases">
        <title>Helianthus annuus Genome sequencing and assembly Release 2.</title>
        <authorList>
            <person name="Gouzy J."/>
            <person name="Langlade N."/>
            <person name="Munos S."/>
        </authorList>
    </citation>
    <scope>NUCLEOTIDE SEQUENCE</scope>
    <source>
        <tissue evidence="1">Leaves</tissue>
    </source>
</reference>
<evidence type="ECO:0000313" key="2">
    <source>
        <dbReference type="Proteomes" id="UP000215914"/>
    </source>
</evidence>
<name>A0A9K3NEL7_HELAN</name>
<dbReference type="EMBL" id="MNCJ02000323">
    <property type="protein sequence ID" value="KAF5796583.1"/>
    <property type="molecule type" value="Genomic_DNA"/>
</dbReference>
<protein>
    <submittedName>
        <fullName evidence="1">Uncharacterized protein</fullName>
    </submittedName>
</protein>
<comment type="caution">
    <text evidence="1">The sequence shown here is derived from an EMBL/GenBank/DDBJ whole genome shotgun (WGS) entry which is preliminary data.</text>
</comment>
<accession>A0A9K3NEL7</accession>
<dbReference type="Proteomes" id="UP000215914">
    <property type="component" value="Unassembled WGS sequence"/>
</dbReference>
<sequence length="59" mass="6976">MKTIIAYALKKPPPRKIRIKVVPLLKITATFQTKTLENWTQHMDMSTEKNVMHDEQRLL</sequence>
<dbReference type="AlphaFoldDB" id="A0A9K3NEL7"/>